<protein>
    <submittedName>
        <fullName evidence="1">Uncharacterized protein</fullName>
    </submittedName>
</protein>
<accession>W1NJM9</accession>
<organism evidence="1 2">
    <name type="scientific">Amborella trichopoda</name>
    <dbReference type="NCBI Taxonomy" id="13333"/>
    <lineage>
        <taxon>Eukaryota</taxon>
        <taxon>Viridiplantae</taxon>
        <taxon>Streptophyta</taxon>
        <taxon>Embryophyta</taxon>
        <taxon>Tracheophyta</taxon>
        <taxon>Spermatophyta</taxon>
        <taxon>Magnoliopsida</taxon>
        <taxon>Amborellales</taxon>
        <taxon>Amborellaceae</taxon>
        <taxon>Amborella</taxon>
    </lineage>
</organism>
<dbReference type="EMBL" id="KI397474">
    <property type="protein sequence ID" value="ERM95698.1"/>
    <property type="molecule type" value="Genomic_DNA"/>
</dbReference>
<keyword evidence="2" id="KW-1185">Reference proteome</keyword>
<evidence type="ECO:0000313" key="1">
    <source>
        <dbReference type="EMBL" id="ERM95698.1"/>
    </source>
</evidence>
<dbReference type="AlphaFoldDB" id="W1NJM9"/>
<proteinExistence type="predicted"/>
<dbReference type="Gramene" id="ERM95698">
    <property type="protein sequence ID" value="ERM95698"/>
    <property type="gene ID" value="AMTR_s00023p00224670"/>
</dbReference>
<dbReference type="Proteomes" id="UP000017836">
    <property type="component" value="Unassembled WGS sequence"/>
</dbReference>
<gene>
    <name evidence="1" type="ORF">AMTR_s00023p00224670</name>
</gene>
<evidence type="ECO:0000313" key="2">
    <source>
        <dbReference type="Proteomes" id="UP000017836"/>
    </source>
</evidence>
<reference evidence="2" key="1">
    <citation type="journal article" date="2013" name="Science">
        <title>The Amborella genome and the evolution of flowering plants.</title>
        <authorList>
            <consortium name="Amborella Genome Project"/>
        </authorList>
    </citation>
    <scope>NUCLEOTIDE SEQUENCE [LARGE SCALE GENOMIC DNA]</scope>
</reference>
<sequence>MVSRSSEVVNNSKILVETLGFLVSKGFGLPYLLDLDQGVSDIKGILVATSRVISPCRRGGFSCGKRRGVGE</sequence>
<name>W1NJM9_AMBTC</name>
<dbReference type="HOGENOM" id="CLU_2743403_0_0_1"/>